<dbReference type="EMBL" id="GBXM01080124">
    <property type="protein sequence ID" value="JAH28453.1"/>
    <property type="molecule type" value="Transcribed_RNA"/>
</dbReference>
<reference evidence="1" key="1">
    <citation type="submission" date="2014-11" db="EMBL/GenBank/DDBJ databases">
        <authorList>
            <person name="Amaro Gonzalez C."/>
        </authorList>
    </citation>
    <scope>NUCLEOTIDE SEQUENCE</scope>
</reference>
<organism evidence="1">
    <name type="scientific">Anguilla anguilla</name>
    <name type="common">European freshwater eel</name>
    <name type="synonym">Muraena anguilla</name>
    <dbReference type="NCBI Taxonomy" id="7936"/>
    <lineage>
        <taxon>Eukaryota</taxon>
        <taxon>Metazoa</taxon>
        <taxon>Chordata</taxon>
        <taxon>Craniata</taxon>
        <taxon>Vertebrata</taxon>
        <taxon>Euteleostomi</taxon>
        <taxon>Actinopterygii</taxon>
        <taxon>Neopterygii</taxon>
        <taxon>Teleostei</taxon>
        <taxon>Anguilliformes</taxon>
        <taxon>Anguillidae</taxon>
        <taxon>Anguilla</taxon>
    </lineage>
</organism>
<protein>
    <submittedName>
        <fullName evidence="1">Uncharacterized protein</fullName>
    </submittedName>
</protein>
<reference evidence="1" key="2">
    <citation type="journal article" date="2015" name="Fish Shellfish Immunol.">
        <title>Early steps in the European eel (Anguilla anguilla)-Vibrio vulnificus interaction in the gills: Role of the RtxA13 toxin.</title>
        <authorList>
            <person name="Callol A."/>
            <person name="Pajuelo D."/>
            <person name="Ebbesson L."/>
            <person name="Teles M."/>
            <person name="MacKenzie S."/>
            <person name="Amaro C."/>
        </authorList>
    </citation>
    <scope>NUCLEOTIDE SEQUENCE</scope>
</reference>
<proteinExistence type="predicted"/>
<accession>A0A0E9RJE3</accession>
<dbReference type="AlphaFoldDB" id="A0A0E9RJE3"/>
<sequence>MQRICNYIVTKYFFQIMFNNQITFVPLKWRENVLKGLSFLHRSPKMDLNTFKLMLTVCTLTKYS</sequence>
<name>A0A0E9RJE3_ANGAN</name>
<evidence type="ECO:0000313" key="1">
    <source>
        <dbReference type="EMBL" id="JAH28453.1"/>
    </source>
</evidence>